<evidence type="ECO:0000313" key="6">
    <source>
        <dbReference type="EMBL" id="RAK69419.1"/>
    </source>
</evidence>
<accession>A0A328BS57</accession>
<evidence type="ECO:0000313" key="7">
    <source>
        <dbReference type="Proteomes" id="UP000248553"/>
    </source>
</evidence>
<evidence type="ECO:0000256" key="3">
    <source>
        <dbReference type="ARBA" id="ARBA00023180"/>
    </source>
</evidence>
<comment type="caution">
    <text evidence="6">The sequence shown here is derived from an EMBL/GenBank/DDBJ whole genome shotgun (WGS) entry which is preliminary data.</text>
</comment>
<feature type="signal peptide" evidence="4">
    <location>
        <begin position="1"/>
        <end position="25"/>
    </location>
</feature>
<reference evidence="7" key="1">
    <citation type="submission" date="2018-05" db="EMBL/GenBank/DDBJ databases">
        <authorList>
            <person name="Nie L."/>
        </authorList>
    </citation>
    <scope>NUCLEOTIDE SEQUENCE [LARGE SCALE GENOMIC DNA]</scope>
    <source>
        <strain evidence="7">NL</strain>
    </source>
</reference>
<dbReference type="OrthoDB" id="1488345at2"/>
<keyword evidence="7" id="KW-1185">Reference proteome</keyword>
<evidence type="ECO:0000256" key="4">
    <source>
        <dbReference type="SAM" id="SignalP"/>
    </source>
</evidence>
<dbReference type="InterPro" id="IPR011519">
    <property type="entry name" value="UnbV_ASPIC"/>
</dbReference>
<name>A0A328BS57_9BACT</name>
<dbReference type="PROSITE" id="PS51257">
    <property type="entry name" value="PROKAR_LIPOPROTEIN"/>
    <property type="match status" value="1"/>
</dbReference>
<dbReference type="Proteomes" id="UP000248553">
    <property type="component" value="Unassembled WGS sequence"/>
</dbReference>
<keyword evidence="1 4" id="KW-0732">Signal</keyword>
<dbReference type="PANTHER" id="PTHR16026:SF0">
    <property type="entry name" value="CARTILAGE ACIDIC PROTEIN 1"/>
    <property type="match status" value="1"/>
</dbReference>
<protein>
    <submittedName>
        <fullName evidence="6">RNA-binding protein</fullName>
    </submittedName>
</protein>
<keyword evidence="3" id="KW-0325">Glycoprotein</keyword>
<dbReference type="Pfam" id="PF07593">
    <property type="entry name" value="UnbV_ASPIC"/>
    <property type="match status" value="1"/>
</dbReference>
<keyword evidence="2" id="KW-0677">Repeat</keyword>
<dbReference type="PANTHER" id="PTHR16026">
    <property type="entry name" value="CARTILAGE ACIDIC PROTEIN 1"/>
    <property type="match status" value="1"/>
</dbReference>
<evidence type="ECO:0000256" key="2">
    <source>
        <dbReference type="ARBA" id="ARBA00022737"/>
    </source>
</evidence>
<dbReference type="SMART" id="SM00191">
    <property type="entry name" value="Int_alpha"/>
    <property type="match status" value="2"/>
</dbReference>
<evidence type="ECO:0000256" key="1">
    <source>
        <dbReference type="ARBA" id="ARBA00022729"/>
    </source>
</evidence>
<sequence>MRLAPLLRGAVGCLWLASCASPAPAPATLFTPLSPDSTHVTFNNVLREDKEVNGFVQATAYMGGGVAIGDVNNDGREDIYFSSNQAPNQLYLNRGGLRFEDVTAAAGVAAPGTWKTGITMVDVNGDGRLDLHVCRSAVAPGSNSRNQLFINQGNSPQGIPRFREEAAAYGLADPANSMQAVFFDYDNDHDLDMLLVNYNSERVTTLDEDFIRRALATPDSLNGLKLYLNQLDAGRAHFELDARSQIRNTTFTHGLAATAADLNLDNWADLYVSNDFEAPDYLYLNQRNRTFRNQSRQQLGHTSTFSMGNDIADVNNDGLLDILTLDMLPEDFRRQKLLMGDESFEVFQMRVRAGLHRQFMRNMLHLNNGDGTFAEVGQLAGISNTDWSWAPLLADYDNDGLKDLFVTNGFLHDYTNMDFVRRSGDSIDMRQGNISKEALYRLAKQVPATRLSNYVFQNQDGVRFRPMNAAWGISAAANSNGAAYADLDNDGDLDLVVNNLNEPAFVYRNNTRHRGAANGYLRVKLQGAGHNSYGVGAKVTVHGGGRHQLLEQLLVRGFQSSVSPVLHFGLGAAAVIDSVQVQWPGGAAQTLRNVKPNGLLTLRETEAGPAPRPGAPRFRPVFTAVPSPVPAVCPENDVNDFKRQPLLPASLSYGGPCLVSADVNGDQRPDLFVGGAQGHPGRVWVQGAGGSYAELPQPALAADAASEDAAAAFLDADNDGDLDLYVGSGGYDSFEPEDARLQDRLYLNDGRGRFRKSPAALPRMRTSTGTVAVADINGDRFADLFVGGRVVPGRYPEAPRSYVLLNDGHGRFTDQTARLAPPLQRLGMVTAAAWADLNADGYPDLVTAGEWLPIQVWISQRGRGLREETARYLPATHTGWWNTLQLTDLNHDGRVDIVAGNLGLNSQCKASDAEPAELVYKDFDDNGAIDPILCLFNQGKSYPYATRDELLDQISMLRPRFPTYARFATATLAEVFTPEELKGAKQLRANCLRTQCYVSTPAGRYREAALPVQAQFTPVFAVQPLDYNHDGHPDLLLGGNIAHHRIRFGNQDAGFGCLLAGDGKGGFRYVPQREAGLRIRGDIRSFAWLSNTLLVGRSADSLQAYRLRTP</sequence>
<dbReference type="Pfam" id="PF13517">
    <property type="entry name" value="FG-GAP_3"/>
    <property type="match status" value="6"/>
</dbReference>
<organism evidence="6 7">
    <name type="scientific">Hymenobacter edaphi</name>
    <dbReference type="NCBI Taxonomy" id="2211146"/>
    <lineage>
        <taxon>Bacteria</taxon>
        <taxon>Pseudomonadati</taxon>
        <taxon>Bacteroidota</taxon>
        <taxon>Cytophagia</taxon>
        <taxon>Cytophagales</taxon>
        <taxon>Hymenobacteraceae</taxon>
        <taxon>Hymenobacter</taxon>
    </lineage>
</organism>
<feature type="chain" id="PRO_5016331485" evidence="4">
    <location>
        <begin position="26"/>
        <end position="1110"/>
    </location>
</feature>
<proteinExistence type="predicted"/>
<dbReference type="AlphaFoldDB" id="A0A328BS57"/>
<dbReference type="InterPro" id="IPR013517">
    <property type="entry name" value="FG-GAP"/>
</dbReference>
<feature type="domain" description="ASPIC/UnbV" evidence="5">
    <location>
        <begin position="534"/>
        <end position="600"/>
    </location>
</feature>
<dbReference type="EMBL" id="QHKM01000001">
    <property type="protein sequence ID" value="RAK69419.1"/>
    <property type="molecule type" value="Genomic_DNA"/>
</dbReference>
<evidence type="ECO:0000259" key="5">
    <source>
        <dbReference type="Pfam" id="PF07593"/>
    </source>
</evidence>
<dbReference type="InterPro" id="IPR027039">
    <property type="entry name" value="Crtac1"/>
</dbReference>
<dbReference type="SUPFAM" id="SSF69318">
    <property type="entry name" value="Integrin alpha N-terminal domain"/>
    <property type="match status" value="2"/>
</dbReference>
<dbReference type="InterPro" id="IPR028994">
    <property type="entry name" value="Integrin_alpha_N"/>
</dbReference>
<gene>
    <name evidence="6" type="ORF">DLM85_00705</name>
</gene>
<dbReference type="InterPro" id="IPR013519">
    <property type="entry name" value="Int_alpha_beta-p"/>
</dbReference>
<dbReference type="Gene3D" id="2.130.10.130">
    <property type="entry name" value="Integrin alpha, N-terminal"/>
    <property type="match status" value="4"/>
</dbReference>